<reference evidence="2 3" key="2">
    <citation type="submission" date="2020-03" db="EMBL/GenBank/DDBJ databases">
        <authorList>
            <person name="Ichikawa N."/>
            <person name="Kimura A."/>
            <person name="Kitahashi Y."/>
            <person name="Uohara A."/>
        </authorList>
    </citation>
    <scope>NUCLEOTIDE SEQUENCE [LARGE SCALE GENOMIC DNA]</scope>
    <source>
        <strain evidence="2 3">NBRC 105367</strain>
    </source>
</reference>
<proteinExistence type="predicted"/>
<dbReference type="SUPFAM" id="SSF48452">
    <property type="entry name" value="TPR-like"/>
    <property type="match status" value="2"/>
</dbReference>
<protein>
    <recommendedName>
        <fullName evidence="1">Bacterial transcriptional activator domain-containing protein</fullName>
    </recommendedName>
</protein>
<feature type="domain" description="Bacterial transcriptional activator" evidence="1">
    <location>
        <begin position="870"/>
        <end position="1003"/>
    </location>
</feature>
<evidence type="ECO:0000259" key="1">
    <source>
        <dbReference type="SMART" id="SM01043"/>
    </source>
</evidence>
<reference evidence="2 3" key="1">
    <citation type="submission" date="2020-03" db="EMBL/GenBank/DDBJ databases">
        <title>Whole genome shotgun sequence of Phytohabitans suffuscus NBRC 105367.</title>
        <authorList>
            <person name="Komaki H."/>
            <person name="Tamura T."/>
        </authorList>
    </citation>
    <scope>NUCLEOTIDE SEQUENCE [LARGE SCALE GENOMIC DNA]</scope>
    <source>
        <strain evidence="2 3">NBRC 105367</strain>
    </source>
</reference>
<name>A0A6F8YAX5_9ACTN</name>
<gene>
    <name evidence="2" type="ORF">Psuf_005970</name>
</gene>
<dbReference type="RefSeq" id="WP_173153516.1">
    <property type="nucleotide sequence ID" value="NZ_AP022871.1"/>
</dbReference>
<accession>A0A6F8YAX5</accession>
<evidence type="ECO:0000313" key="3">
    <source>
        <dbReference type="Proteomes" id="UP000503011"/>
    </source>
</evidence>
<keyword evidence="3" id="KW-1185">Reference proteome</keyword>
<dbReference type="InterPro" id="IPR036388">
    <property type="entry name" value="WH-like_DNA-bd_sf"/>
</dbReference>
<organism evidence="2 3">
    <name type="scientific">Phytohabitans suffuscus</name>
    <dbReference type="NCBI Taxonomy" id="624315"/>
    <lineage>
        <taxon>Bacteria</taxon>
        <taxon>Bacillati</taxon>
        <taxon>Actinomycetota</taxon>
        <taxon>Actinomycetes</taxon>
        <taxon>Micromonosporales</taxon>
        <taxon>Micromonosporaceae</taxon>
    </lineage>
</organism>
<dbReference type="KEGG" id="psuu:Psuf_005970"/>
<dbReference type="InterPro" id="IPR011990">
    <property type="entry name" value="TPR-like_helical_dom_sf"/>
</dbReference>
<dbReference type="GO" id="GO:0006355">
    <property type="term" value="P:regulation of DNA-templated transcription"/>
    <property type="evidence" value="ECO:0007669"/>
    <property type="project" value="InterPro"/>
</dbReference>
<dbReference type="Pfam" id="PF13424">
    <property type="entry name" value="TPR_12"/>
    <property type="match status" value="1"/>
</dbReference>
<dbReference type="InterPro" id="IPR016032">
    <property type="entry name" value="Sig_transdc_resp-reg_C-effctor"/>
</dbReference>
<dbReference type="PANTHER" id="PTHR35807:SF2">
    <property type="entry name" value="TRANSCRIPTIONAL ACTIVATOR DOMAIN"/>
    <property type="match status" value="1"/>
</dbReference>
<dbReference type="AlphaFoldDB" id="A0A6F8YAX5"/>
<sequence>MALATLPALRDRRRLFVAAAPGFGKSWLVRSWLAGKRVTWAGADLDPGGNLDPGADFHPAAGLDPGSVEHWLVVDDLPALDTAAARTLAGRLDRLHPDVRVILVSRAPWPGRLPDGSAALDAHDLALPEPEVGRILAAGYGVDGPDLAAAVHRLTAGWPSLVHLAGRHLRTGDLASLCAPGTALDAFVAERVLDPLPVASRRLLRRLAEVGTACEELVGRRDHRTLRLLSHTGLVVPAEAPPGSYGLAPMPHWLRPVPALAAVAARREPLPEPARRRLHAGAATWYAERRVWAQAARSRSLAGDRAGTLALMREHGTAIVAAGGAQQVIEACAGAGGDLGLLRGEALAVTGRLDEALAQLTPLVAGRAVVEPGLAWRLGAVYYARAEHRAAVDALRRGRIERADTTDEALLLSWTATVHWSVGDDDACREHAHRALHAASAAGDARALAAAHVARALHAALSGDRAANAEHYTKALAHAEAARDAVQATRIRANLVSRLLEEARYPAALAGSAEAVTAAEAAGHASALCVALVNRAEALARLGRLDEAERCGERALAINQRAGSGKAAYALTVLGDVRACRGQRSMARAAYEEAVRAADTDGVRQCFVPALAGLARIVAADDPAAARVHAEKAVAHASGPLATRALLAVGWVAVAAGDRPAATAAADRAEQSARRHRDRAGLAEALELRAAATDRPSAQRAALVEAARTWQATGARLDADRVAHQLGSLAGASAEERLAARLARGALEAAGVVLTAVGPAARPPHLAIRVLGRFEVVVNEVPVPASTWRSRKARDLLRILVARRGRRVAREELAALLWPDDGDEQRIAHRLSVALSTLRSVLDPDRRLPADHYVCAAPAALAADPAHMDIDLDVFLGEAEVGHRLHEQRRPAEAREVLAAAERRYAGDVFEDDPYDDWAVPVREEARATYLRVTRLLATLAAGRGDTDEAVGYLLKILARDPYDESCHRDVTDLLKLAGRHGEAMRARARYEAAMRELGRSAAAAG</sequence>
<dbReference type="InterPro" id="IPR051677">
    <property type="entry name" value="AfsR-DnrI-RedD_regulator"/>
</dbReference>
<dbReference type="Proteomes" id="UP000503011">
    <property type="component" value="Chromosome"/>
</dbReference>
<dbReference type="SMART" id="SM01043">
    <property type="entry name" value="BTAD"/>
    <property type="match status" value="1"/>
</dbReference>
<dbReference type="InterPro" id="IPR005158">
    <property type="entry name" value="BTAD"/>
</dbReference>
<dbReference type="EMBL" id="AP022871">
    <property type="protein sequence ID" value="BCB83284.1"/>
    <property type="molecule type" value="Genomic_DNA"/>
</dbReference>
<dbReference type="SUPFAM" id="SSF46894">
    <property type="entry name" value="C-terminal effector domain of the bipartite response regulators"/>
    <property type="match status" value="1"/>
</dbReference>
<dbReference type="Gene3D" id="1.10.10.10">
    <property type="entry name" value="Winged helix-like DNA-binding domain superfamily/Winged helix DNA-binding domain"/>
    <property type="match status" value="1"/>
</dbReference>
<dbReference type="InterPro" id="IPR019734">
    <property type="entry name" value="TPR_rpt"/>
</dbReference>
<dbReference type="Gene3D" id="1.25.40.10">
    <property type="entry name" value="Tetratricopeptide repeat domain"/>
    <property type="match status" value="2"/>
</dbReference>
<dbReference type="Pfam" id="PF03704">
    <property type="entry name" value="BTAD"/>
    <property type="match status" value="1"/>
</dbReference>
<dbReference type="SMART" id="SM00028">
    <property type="entry name" value="TPR"/>
    <property type="match status" value="3"/>
</dbReference>
<evidence type="ECO:0000313" key="2">
    <source>
        <dbReference type="EMBL" id="BCB83284.1"/>
    </source>
</evidence>
<dbReference type="PANTHER" id="PTHR35807">
    <property type="entry name" value="TRANSCRIPTIONAL REGULATOR REDD-RELATED"/>
    <property type="match status" value="1"/>
</dbReference>
<dbReference type="GO" id="GO:0003677">
    <property type="term" value="F:DNA binding"/>
    <property type="evidence" value="ECO:0007669"/>
    <property type="project" value="InterPro"/>
</dbReference>